<organism evidence="1 2">
    <name type="scientific">Rhizoctonia solani</name>
    <dbReference type="NCBI Taxonomy" id="456999"/>
    <lineage>
        <taxon>Eukaryota</taxon>
        <taxon>Fungi</taxon>
        <taxon>Dikarya</taxon>
        <taxon>Basidiomycota</taxon>
        <taxon>Agaricomycotina</taxon>
        <taxon>Agaricomycetes</taxon>
        <taxon>Cantharellales</taxon>
        <taxon>Ceratobasidiaceae</taxon>
        <taxon>Rhizoctonia</taxon>
    </lineage>
</organism>
<comment type="caution">
    <text evidence="1">The sequence shown here is derived from an EMBL/GenBank/DDBJ whole genome shotgun (WGS) entry which is preliminary data.</text>
</comment>
<reference evidence="1" key="1">
    <citation type="submission" date="2021-01" db="EMBL/GenBank/DDBJ databases">
        <authorList>
            <person name="Kaushik A."/>
        </authorList>
    </citation>
    <scope>NUCLEOTIDE SEQUENCE</scope>
    <source>
        <strain evidence="1">Type strain: AG8-Rh-89/</strain>
    </source>
</reference>
<accession>A0A8H2XJ63</accession>
<proteinExistence type="predicted"/>
<dbReference type="Proteomes" id="UP000663850">
    <property type="component" value="Unassembled WGS sequence"/>
</dbReference>
<dbReference type="AlphaFoldDB" id="A0A8H2XJ63"/>
<dbReference type="EMBL" id="CAJMWZ010000825">
    <property type="protein sequence ID" value="CAE6426447.1"/>
    <property type="molecule type" value="Genomic_DNA"/>
</dbReference>
<sequence>MPPPKIPIDDPTEHSGDYSSLEAETFVRSCKLAVIATEVNKNKPSDGFGVAELQYVLSVSYLLAGHYHHSQAPT</sequence>
<evidence type="ECO:0000313" key="1">
    <source>
        <dbReference type="EMBL" id="CAE6426447.1"/>
    </source>
</evidence>
<evidence type="ECO:0000313" key="2">
    <source>
        <dbReference type="Proteomes" id="UP000663850"/>
    </source>
</evidence>
<name>A0A8H2XJ63_9AGAM</name>
<protein>
    <submittedName>
        <fullName evidence="1">Uncharacterized protein</fullName>
    </submittedName>
</protein>
<gene>
    <name evidence="1" type="ORF">RDB_LOCUS15153</name>
</gene>